<evidence type="ECO:0000313" key="2">
    <source>
        <dbReference type="Proteomes" id="UP000599009"/>
    </source>
</evidence>
<evidence type="ECO:0000313" key="1">
    <source>
        <dbReference type="EMBL" id="GGK17219.1"/>
    </source>
</evidence>
<accession>A0ABQ2EMH7</accession>
<sequence length="195" mass="22249">MSWLVMHATAKDIALVRDWVNDSPDVAWIVKAAQSGCTYTWRAVPRVETLAEQQYAIWHTQTGPLNIPSGEVDTPDLLVPDPFQGWTQTLDQTNATAPWFGDNLPGPYSLQFRESGKEQLNSLGRSEFYWALDRFKSIGKPAHPEARRWWQQLRRFVEQSSTKTPLPDSSGRFSTFVFPEALQQHRAGRHLDVNP</sequence>
<name>A0ABQ2EMH7_9GAMM</name>
<keyword evidence="2" id="KW-1185">Reference proteome</keyword>
<organism evidence="1 2">
    <name type="scientific">Luteimonas terricola</name>
    <dbReference type="NCBI Taxonomy" id="645597"/>
    <lineage>
        <taxon>Bacteria</taxon>
        <taxon>Pseudomonadati</taxon>
        <taxon>Pseudomonadota</taxon>
        <taxon>Gammaproteobacteria</taxon>
        <taxon>Lysobacterales</taxon>
        <taxon>Lysobacteraceae</taxon>
        <taxon>Luteimonas</taxon>
    </lineage>
</organism>
<protein>
    <submittedName>
        <fullName evidence="1">Uncharacterized protein</fullName>
    </submittedName>
</protein>
<reference evidence="2" key="1">
    <citation type="journal article" date="2019" name="Int. J. Syst. Evol. Microbiol.">
        <title>The Global Catalogue of Microorganisms (GCM) 10K type strain sequencing project: providing services to taxonomists for standard genome sequencing and annotation.</title>
        <authorList>
            <consortium name="The Broad Institute Genomics Platform"/>
            <consortium name="The Broad Institute Genome Sequencing Center for Infectious Disease"/>
            <person name="Wu L."/>
            <person name="Ma J."/>
        </authorList>
    </citation>
    <scope>NUCLEOTIDE SEQUENCE [LARGE SCALE GENOMIC DNA]</scope>
    <source>
        <strain evidence="2">CGMCC 1.8985</strain>
    </source>
</reference>
<dbReference type="RefSeq" id="WP_132987258.1">
    <property type="nucleotide sequence ID" value="NZ_BMME01000004.1"/>
</dbReference>
<dbReference type="EMBL" id="BMME01000004">
    <property type="protein sequence ID" value="GGK17219.1"/>
    <property type="molecule type" value="Genomic_DNA"/>
</dbReference>
<comment type="caution">
    <text evidence="1">The sequence shown here is derived from an EMBL/GenBank/DDBJ whole genome shotgun (WGS) entry which is preliminary data.</text>
</comment>
<dbReference type="Proteomes" id="UP000599009">
    <property type="component" value="Unassembled WGS sequence"/>
</dbReference>
<proteinExistence type="predicted"/>
<gene>
    <name evidence="1" type="ORF">GCM10011394_28020</name>
</gene>